<dbReference type="RefSeq" id="WP_244590351.1">
    <property type="nucleotide sequence ID" value="NZ_CAWNRH010000002.1"/>
</dbReference>
<keyword evidence="4" id="KW-1003">Cell membrane</keyword>
<evidence type="ECO:0000259" key="10">
    <source>
        <dbReference type="Pfam" id="PF02397"/>
    </source>
</evidence>
<evidence type="ECO:0000313" key="11">
    <source>
        <dbReference type="EMBL" id="PHM66211.1"/>
    </source>
</evidence>
<dbReference type="PANTHER" id="PTHR30576:SF4">
    <property type="entry name" value="UNDECAPRENYL-PHOSPHATE GALACTOSE PHOSPHOTRANSFERASE"/>
    <property type="match status" value="1"/>
</dbReference>
<keyword evidence="6 9" id="KW-0812">Transmembrane</keyword>
<gene>
    <name evidence="11" type="ORF">Xsto_01436</name>
</gene>
<evidence type="ECO:0000256" key="8">
    <source>
        <dbReference type="ARBA" id="ARBA00023136"/>
    </source>
</evidence>
<evidence type="ECO:0000256" key="7">
    <source>
        <dbReference type="ARBA" id="ARBA00022989"/>
    </source>
</evidence>
<evidence type="ECO:0000256" key="5">
    <source>
        <dbReference type="ARBA" id="ARBA00022679"/>
    </source>
</evidence>
<comment type="similarity">
    <text evidence="3">Belongs to the bacterial sugar transferase family.</text>
</comment>
<proteinExistence type="inferred from homology"/>
<evidence type="ECO:0000313" key="12">
    <source>
        <dbReference type="Proteomes" id="UP000222366"/>
    </source>
</evidence>
<dbReference type="AlphaFoldDB" id="A0A2D0KRZ5"/>
<dbReference type="Gene3D" id="3.40.50.720">
    <property type="entry name" value="NAD(P)-binding Rossmann-like Domain"/>
    <property type="match status" value="1"/>
</dbReference>
<feature type="domain" description="Bacterial sugar transferase" evidence="10">
    <location>
        <begin position="294"/>
        <end position="485"/>
    </location>
</feature>
<feature type="transmembrane region" description="Helical" evidence="9">
    <location>
        <begin position="67"/>
        <end position="85"/>
    </location>
</feature>
<dbReference type="EMBL" id="NJAJ01000010">
    <property type="protein sequence ID" value="PHM66211.1"/>
    <property type="molecule type" value="Genomic_DNA"/>
</dbReference>
<sequence length="490" mass="56874">MALTEMFRHSKEEHLEYKHYSASVNRFSLMTSDLLAMTCAFIFSWWIESIRTDIPFSLVFKSGSDIARAWSFLIIILVTCLWSWWHLRHYTYRKPFWNELKETLLMLIGLAIADLAIVAISKWSFSRHQWAIFWLITIFALPLCRWLTKMLLIKFKYWSMPTIIIGSGNNARDAYLAICSEKLLGFGVIGFVAPDNNCANSPINSFPLLHLSPKQLLEKHHQHKIFIALEYEQHELQDEWLRYLSAHGARNISVIPTLRGVPLYSTNMSHFFSHELLMLRVKNNLAKRSSIVLKRVFDIVVSSLLLILLSPLFFFIGWKVSRDGASPFYGHERVGQGGRRFKCLKFRSMISNSAEVLENLLKTDPAALAEWQKDFKLKNDPRITSIGHFLRKTSLDELPQLINVFKGEMSLVGPRPIVQEELERYGDDQSYYLMAKPGMTGLWQVSGRNDVDYATRVYLDSWYVKNWALWNDIAILFKTVNVVLKRDGAY</sequence>
<dbReference type="NCBIfam" id="TIGR03022">
    <property type="entry name" value="WbaP_sugtrans"/>
    <property type="match status" value="1"/>
</dbReference>
<evidence type="ECO:0000256" key="6">
    <source>
        <dbReference type="ARBA" id="ARBA00022692"/>
    </source>
</evidence>
<dbReference type="Pfam" id="PF02397">
    <property type="entry name" value="Bac_transf"/>
    <property type="match status" value="1"/>
</dbReference>
<accession>A0A2D0KRZ5</accession>
<keyword evidence="5 11" id="KW-0808">Transferase</keyword>
<organism evidence="11 12">
    <name type="scientific">Xenorhabdus stockiae</name>
    <dbReference type="NCBI Taxonomy" id="351614"/>
    <lineage>
        <taxon>Bacteria</taxon>
        <taxon>Pseudomonadati</taxon>
        <taxon>Pseudomonadota</taxon>
        <taxon>Gammaproteobacteria</taxon>
        <taxon>Enterobacterales</taxon>
        <taxon>Morganellaceae</taxon>
        <taxon>Xenorhabdus</taxon>
    </lineage>
</organism>
<feature type="transmembrane region" description="Helical" evidence="9">
    <location>
        <begin position="131"/>
        <end position="148"/>
    </location>
</feature>
<dbReference type="InterPro" id="IPR017475">
    <property type="entry name" value="EPS_sugar_tfrase"/>
</dbReference>
<feature type="transmembrane region" description="Helical" evidence="9">
    <location>
        <begin position="105"/>
        <end position="125"/>
    </location>
</feature>
<reference evidence="11 12" key="1">
    <citation type="journal article" date="2017" name="Nat. Microbiol.">
        <title>Natural product diversity associated with the nematode symbionts Photorhabdus and Xenorhabdus.</title>
        <authorList>
            <person name="Tobias N.J."/>
            <person name="Wolff H."/>
            <person name="Djahanschiri B."/>
            <person name="Grundmann F."/>
            <person name="Kronenwerth M."/>
            <person name="Shi Y.M."/>
            <person name="Simonyi S."/>
            <person name="Grun P."/>
            <person name="Shapiro-Ilan D."/>
            <person name="Pidot S.J."/>
            <person name="Stinear T.P."/>
            <person name="Ebersberger I."/>
            <person name="Bode H.B."/>
        </authorList>
    </citation>
    <scope>NUCLEOTIDE SEQUENCE [LARGE SCALE GENOMIC DNA]</scope>
    <source>
        <strain evidence="11 12">DSM 17904</strain>
    </source>
</reference>
<feature type="transmembrane region" description="Helical" evidence="9">
    <location>
        <begin position="27"/>
        <end position="47"/>
    </location>
</feature>
<evidence type="ECO:0000256" key="1">
    <source>
        <dbReference type="ARBA" id="ARBA00004141"/>
    </source>
</evidence>
<dbReference type="Proteomes" id="UP000222366">
    <property type="component" value="Unassembled WGS sequence"/>
</dbReference>
<keyword evidence="7 9" id="KW-1133">Transmembrane helix</keyword>
<comment type="subcellular location">
    <subcellularLocation>
        <location evidence="2">Cell membrane</location>
    </subcellularLocation>
    <subcellularLocation>
        <location evidence="1">Membrane</location>
        <topology evidence="1">Multi-pass membrane protein</topology>
    </subcellularLocation>
</comment>
<keyword evidence="8 9" id="KW-0472">Membrane</keyword>
<name>A0A2D0KRZ5_9GAMM</name>
<evidence type="ECO:0000256" key="2">
    <source>
        <dbReference type="ARBA" id="ARBA00004236"/>
    </source>
</evidence>
<dbReference type="InterPro" id="IPR017472">
    <property type="entry name" value="Undecaprenyl-P_galact_Ptfrase"/>
</dbReference>
<evidence type="ECO:0000256" key="4">
    <source>
        <dbReference type="ARBA" id="ARBA00022475"/>
    </source>
</evidence>
<dbReference type="PANTHER" id="PTHR30576">
    <property type="entry name" value="COLANIC BIOSYNTHESIS UDP-GLUCOSE LIPID CARRIER TRANSFERASE"/>
    <property type="match status" value="1"/>
</dbReference>
<evidence type="ECO:0000256" key="9">
    <source>
        <dbReference type="SAM" id="Phobius"/>
    </source>
</evidence>
<keyword evidence="12" id="KW-1185">Reference proteome</keyword>
<dbReference type="GO" id="GO:0005886">
    <property type="term" value="C:plasma membrane"/>
    <property type="evidence" value="ECO:0007669"/>
    <property type="project" value="UniProtKB-SubCell"/>
</dbReference>
<dbReference type="GO" id="GO:0016780">
    <property type="term" value="F:phosphotransferase activity, for other substituted phosphate groups"/>
    <property type="evidence" value="ECO:0007669"/>
    <property type="project" value="TreeGrafter"/>
</dbReference>
<dbReference type="InterPro" id="IPR003362">
    <property type="entry name" value="Bact_transf"/>
</dbReference>
<dbReference type="NCBIfam" id="TIGR03025">
    <property type="entry name" value="EPS_sugtrans"/>
    <property type="match status" value="1"/>
</dbReference>
<evidence type="ECO:0000256" key="3">
    <source>
        <dbReference type="ARBA" id="ARBA00006464"/>
    </source>
</evidence>
<comment type="caution">
    <text evidence="11">The sequence shown here is derived from an EMBL/GenBank/DDBJ whole genome shotgun (WGS) entry which is preliminary data.</text>
</comment>
<protein>
    <submittedName>
        <fullName evidence="11">Undecaprenyl-phosphate galactose phosphotransferase</fullName>
    </submittedName>
</protein>
<dbReference type="GO" id="GO:0000271">
    <property type="term" value="P:polysaccharide biosynthetic process"/>
    <property type="evidence" value="ECO:0007669"/>
    <property type="project" value="InterPro"/>
</dbReference>
<feature type="transmembrane region" description="Helical" evidence="9">
    <location>
        <begin position="296"/>
        <end position="318"/>
    </location>
</feature>